<dbReference type="Proteomes" id="UP001141552">
    <property type="component" value="Unassembled WGS sequence"/>
</dbReference>
<sequence>IFRQKLQILLQHNLFPEFVFDLGGRTEKALVDQIQSQLRHLYQKYNVEDKCEVNSCNRGESETEVCEKMRKMVYKYMKIEGKKAINSLMITKQKYEMKANNLNCIYRSNITTFKVKWNIL</sequence>
<organism evidence="1 2">
    <name type="scientific">Turnera subulata</name>
    <dbReference type="NCBI Taxonomy" id="218843"/>
    <lineage>
        <taxon>Eukaryota</taxon>
        <taxon>Viridiplantae</taxon>
        <taxon>Streptophyta</taxon>
        <taxon>Embryophyta</taxon>
        <taxon>Tracheophyta</taxon>
        <taxon>Spermatophyta</taxon>
        <taxon>Magnoliopsida</taxon>
        <taxon>eudicotyledons</taxon>
        <taxon>Gunneridae</taxon>
        <taxon>Pentapetalae</taxon>
        <taxon>rosids</taxon>
        <taxon>fabids</taxon>
        <taxon>Malpighiales</taxon>
        <taxon>Passifloraceae</taxon>
        <taxon>Turnera</taxon>
    </lineage>
</organism>
<reference evidence="1" key="2">
    <citation type="journal article" date="2023" name="Plants (Basel)">
        <title>Annotation of the Turnera subulata (Passifloraceae) Draft Genome Reveals the S-Locus Evolved after the Divergence of Turneroideae from Passifloroideae in a Stepwise Manner.</title>
        <authorList>
            <person name="Henning P.M."/>
            <person name="Roalson E.H."/>
            <person name="Mir W."/>
            <person name="McCubbin A.G."/>
            <person name="Shore J.S."/>
        </authorList>
    </citation>
    <scope>NUCLEOTIDE SEQUENCE</scope>
    <source>
        <strain evidence="1">F60SS</strain>
    </source>
</reference>
<feature type="non-terminal residue" evidence="1">
    <location>
        <position position="120"/>
    </location>
</feature>
<dbReference type="EMBL" id="JAKUCV010006124">
    <property type="protein sequence ID" value="KAJ4828631.1"/>
    <property type="molecule type" value="Genomic_DNA"/>
</dbReference>
<gene>
    <name evidence="1" type="ORF">Tsubulata_040503</name>
</gene>
<proteinExistence type="predicted"/>
<keyword evidence="2" id="KW-1185">Reference proteome</keyword>
<protein>
    <submittedName>
        <fullName evidence="1">Uncharacterized protein</fullName>
    </submittedName>
</protein>
<dbReference type="AlphaFoldDB" id="A0A9Q0J3V4"/>
<comment type="caution">
    <text evidence="1">The sequence shown here is derived from an EMBL/GenBank/DDBJ whole genome shotgun (WGS) entry which is preliminary data.</text>
</comment>
<name>A0A9Q0J3V4_9ROSI</name>
<evidence type="ECO:0000313" key="2">
    <source>
        <dbReference type="Proteomes" id="UP001141552"/>
    </source>
</evidence>
<accession>A0A9Q0J3V4</accession>
<evidence type="ECO:0000313" key="1">
    <source>
        <dbReference type="EMBL" id="KAJ4828631.1"/>
    </source>
</evidence>
<reference evidence="1" key="1">
    <citation type="submission" date="2022-02" db="EMBL/GenBank/DDBJ databases">
        <authorList>
            <person name="Henning P.M."/>
            <person name="McCubbin A.G."/>
            <person name="Shore J.S."/>
        </authorList>
    </citation>
    <scope>NUCLEOTIDE SEQUENCE</scope>
    <source>
        <strain evidence="1">F60SS</strain>
        <tissue evidence="1">Leaves</tissue>
    </source>
</reference>